<dbReference type="AlphaFoldDB" id="A0A2M9BCA8"/>
<dbReference type="Proteomes" id="UP000230161">
    <property type="component" value="Unassembled WGS sequence"/>
</dbReference>
<evidence type="ECO:0000313" key="2">
    <source>
        <dbReference type="EMBL" id="PJJ55577.1"/>
    </source>
</evidence>
<dbReference type="RefSeq" id="WP_100345689.1">
    <property type="nucleotide sequence ID" value="NZ_PGFB01000005.1"/>
</dbReference>
<sequence length="117" mass="12592">MARNELPKPAQGLTGVVLWIVAIVMWIVAPSIAYAPAGAFVIDTGIALASAGFAIFFVSSLRSYLLALLLAVIAIILFAVGDFAQVTPLLYFLRIFVPFIALLMPLNKQLNGIRIFA</sequence>
<organism evidence="2 3">
    <name type="scientific">Compostimonas suwonensis</name>
    <dbReference type="NCBI Taxonomy" id="1048394"/>
    <lineage>
        <taxon>Bacteria</taxon>
        <taxon>Bacillati</taxon>
        <taxon>Actinomycetota</taxon>
        <taxon>Actinomycetes</taxon>
        <taxon>Micrococcales</taxon>
        <taxon>Microbacteriaceae</taxon>
        <taxon>Compostimonas</taxon>
    </lineage>
</organism>
<gene>
    <name evidence="2" type="ORF">CLV54_2924</name>
</gene>
<comment type="caution">
    <text evidence="2">The sequence shown here is derived from an EMBL/GenBank/DDBJ whole genome shotgun (WGS) entry which is preliminary data.</text>
</comment>
<keyword evidence="1" id="KW-1133">Transmembrane helix</keyword>
<accession>A0A2M9BCA8</accession>
<evidence type="ECO:0000256" key="1">
    <source>
        <dbReference type="SAM" id="Phobius"/>
    </source>
</evidence>
<feature type="transmembrane region" description="Helical" evidence="1">
    <location>
        <begin position="39"/>
        <end position="58"/>
    </location>
</feature>
<dbReference type="EMBL" id="PGFB01000005">
    <property type="protein sequence ID" value="PJJ55577.1"/>
    <property type="molecule type" value="Genomic_DNA"/>
</dbReference>
<protein>
    <submittedName>
        <fullName evidence="2">Uncharacterized protein</fullName>
    </submittedName>
</protein>
<proteinExistence type="predicted"/>
<feature type="transmembrane region" description="Helical" evidence="1">
    <location>
        <begin position="65"/>
        <end position="83"/>
    </location>
</feature>
<keyword evidence="3" id="KW-1185">Reference proteome</keyword>
<name>A0A2M9BCA8_9MICO</name>
<feature type="transmembrane region" description="Helical" evidence="1">
    <location>
        <begin position="89"/>
        <end position="106"/>
    </location>
</feature>
<dbReference type="OrthoDB" id="5118834at2"/>
<reference evidence="2 3" key="1">
    <citation type="submission" date="2017-11" db="EMBL/GenBank/DDBJ databases">
        <title>Genomic Encyclopedia of Archaeal and Bacterial Type Strains, Phase II (KMG-II): From Individual Species to Whole Genera.</title>
        <authorList>
            <person name="Goeker M."/>
        </authorList>
    </citation>
    <scope>NUCLEOTIDE SEQUENCE [LARGE SCALE GENOMIC DNA]</scope>
    <source>
        <strain evidence="2 3">DSM 25625</strain>
    </source>
</reference>
<feature type="transmembrane region" description="Helical" evidence="1">
    <location>
        <begin position="12"/>
        <end position="33"/>
    </location>
</feature>
<keyword evidence="1" id="KW-0812">Transmembrane</keyword>
<keyword evidence="1" id="KW-0472">Membrane</keyword>
<evidence type="ECO:0000313" key="3">
    <source>
        <dbReference type="Proteomes" id="UP000230161"/>
    </source>
</evidence>